<name>A0A1G7PUG8_9PROT</name>
<keyword evidence="2" id="KW-1185">Reference proteome</keyword>
<protein>
    <submittedName>
        <fullName evidence="1">Uncharacterized protein</fullName>
    </submittedName>
</protein>
<evidence type="ECO:0000313" key="1">
    <source>
        <dbReference type="EMBL" id="SDF89967.1"/>
    </source>
</evidence>
<gene>
    <name evidence="1" type="ORF">SAMN05216241_10378</name>
</gene>
<evidence type="ECO:0000313" key="2">
    <source>
        <dbReference type="Proteomes" id="UP000199415"/>
    </source>
</evidence>
<sequence>MTETASDNEHGWAGLAAAGRALLVPLTPAVLRAGADLAETARERARVADAEPADLLAGNAFLALEAGAGDARGMAAACLGAIARVRRLDSFVVRVTRAGEALDCAIESVAPGGSGAHAVRARLASLTGLAPAELVPGRVAEMG</sequence>
<dbReference type="EMBL" id="FNCE01000003">
    <property type="protein sequence ID" value="SDF89967.1"/>
    <property type="molecule type" value="Genomic_DNA"/>
</dbReference>
<reference evidence="1 2" key="1">
    <citation type="submission" date="2016-10" db="EMBL/GenBank/DDBJ databases">
        <authorList>
            <person name="de Groot N.N."/>
        </authorList>
    </citation>
    <scope>NUCLEOTIDE SEQUENCE [LARGE SCALE GENOMIC DNA]</scope>
    <source>
        <strain evidence="1 2">DSM 25584</strain>
    </source>
</reference>
<accession>A0A1G7PUG8</accession>
<dbReference type="STRING" id="1082479.SAMN05216241_10378"/>
<dbReference type="Proteomes" id="UP000199415">
    <property type="component" value="Unassembled WGS sequence"/>
</dbReference>
<proteinExistence type="predicted"/>
<dbReference type="RefSeq" id="WP_143006174.1">
    <property type="nucleotide sequence ID" value="NZ_FNCE01000003.1"/>
</dbReference>
<dbReference type="AlphaFoldDB" id="A0A1G7PUG8"/>
<organism evidence="1 2">
    <name type="scientific">Limimonas halophila</name>
    <dbReference type="NCBI Taxonomy" id="1082479"/>
    <lineage>
        <taxon>Bacteria</taxon>
        <taxon>Pseudomonadati</taxon>
        <taxon>Pseudomonadota</taxon>
        <taxon>Alphaproteobacteria</taxon>
        <taxon>Rhodospirillales</taxon>
        <taxon>Rhodovibrionaceae</taxon>
        <taxon>Limimonas</taxon>
    </lineage>
</organism>